<evidence type="ECO:0000256" key="1">
    <source>
        <dbReference type="ARBA" id="ARBA00004141"/>
    </source>
</evidence>
<dbReference type="InterPro" id="IPR027417">
    <property type="entry name" value="P-loop_NTPase"/>
</dbReference>
<evidence type="ECO:0000256" key="8">
    <source>
        <dbReference type="SAM" id="MobiDB-lite"/>
    </source>
</evidence>
<dbReference type="GO" id="GO:0016887">
    <property type="term" value="F:ATP hydrolysis activity"/>
    <property type="evidence" value="ECO:0007669"/>
    <property type="project" value="InterPro"/>
</dbReference>
<evidence type="ECO:0000256" key="9">
    <source>
        <dbReference type="SAM" id="Phobius"/>
    </source>
</evidence>
<keyword evidence="4" id="KW-0547">Nucleotide-binding</keyword>
<keyword evidence="7 9" id="KW-0472">Membrane</keyword>
<dbReference type="GO" id="GO:0140359">
    <property type="term" value="F:ABC-type transporter activity"/>
    <property type="evidence" value="ECO:0007669"/>
    <property type="project" value="InterPro"/>
</dbReference>
<feature type="transmembrane region" description="Helical" evidence="9">
    <location>
        <begin position="372"/>
        <end position="391"/>
    </location>
</feature>
<evidence type="ECO:0000256" key="7">
    <source>
        <dbReference type="ARBA" id="ARBA00023136"/>
    </source>
</evidence>
<dbReference type="CDD" id="cd18580">
    <property type="entry name" value="ABC_6TM_ABCC_D2"/>
    <property type="match status" value="1"/>
</dbReference>
<dbReference type="CDD" id="cd03250">
    <property type="entry name" value="ABCC_MRP_domain1"/>
    <property type="match status" value="1"/>
</dbReference>
<dbReference type="SUPFAM" id="SSF52540">
    <property type="entry name" value="P-loop containing nucleoside triphosphate hydrolases"/>
    <property type="match status" value="2"/>
</dbReference>
<feature type="region of interest" description="Disordered" evidence="8">
    <location>
        <begin position="674"/>
        <end position="697"/>
    </location>
</feature>
<dbReference type="PROSITE" id="PS50929">
    <property type="entry name" value="ABC_TM1F"/>
    <property type="match status" value="2"/>
</dbReference>
<dbReference type="Gene3D" id="3.40.50.300">
    <property type="entry name" value="P-loop containing nucleotide triphosphate hydrolases"/>
    <property type="match status" value="2"/>
</dbReference>
<evidence type="ECO:0000256" key="6">
    <source>
        <dbReference type="ARBA" id="ARBA00022989"/>
    </source>
</evidence>
<feature type="transmembrane region" description="Helical" evidence="9">
    <location>
        <begin position="1163"/>
        <end position="1183"/>
    </location>
</feature>
<dbReference type="InterPro" id="IPR017871">
    <property type="entry name" value="ABC_transporter-like_CS"/>
</dbReference>
<feature type="transmembrane region" description="Helical" evidence="9">
    <location>
        <begin position="1276"/>
        <end position="1297"/>
    </location>
</feature>
<comment type="subcellular location">
    <subcellularLocation>
        <location evidence="1">Membrane</location>
        <topology evidence="1">Multi-pass membrane protein</topology>
    </subcellularLocation>
</comment>
<feature type="domain" description="ABC transporter" evidence="10">
    <location>
        <begin position="682"/>
        <end position="929"/>
    </location>
</feature>
<dbReference type="RefSeq" id="XP_065726792.1">
    <property type="nucleotide sequence ID" value="XM_065870720.1"/>
</dbReference>
<evidence type="ECO:0000313" key="12">
    <source>
        <dbReference type="EMBL" id="WVW86662.1"/>
    </source>
</evidence>
<feature type="transmembrane region" description="Helical" evidence="9">
    <location>
        <begin position="559"/>
        <end position="585"/>
    </location>
</feature>
<feature type="transmembrane region" description="Helical" evidence="9">
    <location>
        <begin position="125"/>
        <end position="147"/>
    </location>
</feature>
<name>A0AAJ8KG15_9TREE</name>
<dbReference type="InterPro" id="IPR011527">
    <property type="entry name" value="ABC1_TM_dom"/>
</dbReference>
<dbReference type="InterPro" id="IPR050173">
    <property type="entry name" value="ABC_transporter_C-like"/>
</dbReference>
<dbReference type="InterPro" id="IPR044726">
    <property type="entry name" value="ABCC_6TM_D2"/>
</dbReference>
<feature type="domain" description="ABC transporter" evidence="10">
    <location>
        <begin position="1364"/>
        <end position="1631"/>
    </location>
</feature>
<feature type="transmembrane region" description="Helical" evidence="9">
    <location>
        <begin position="96"/>
        <end position="113"/>
    </location>
</feature>
<dbReference type="Pfam" id="PF00005">
    <property type="entry name" value="ABC_tran"/>
    <property type="match status" value="2"/>
</dbReference>
<evidence type="ECO:0000256" key="3">
    <source>
        <dbReference type="ARBA" id="ARBA00022692"/>
    </source>
</evidence>
<feature type="domain" description="ABC transmembrane type-1" evidence="11">
    <location>
        <begin position="1025"/>
        <end position="1304"/>
    </location>
</feature>
<gene>
    <name evidence="12" type="ORF">I302_108716</name>
</gene>
<dbReference type="PROSITE" id="PS50893">
    <property type="entry name" value="ABC_TRANSPORTER_2"/>
    <property type="match status" value="2"/>
</dbReference>
<dbReference type="InterPro" id="IPR036640">
    <property type="entry name" value="ABC1_TM_sf"/>
</dbReference>
<evidence type="ECO:0000256" key="5">
    <source>
        <dbReference type="ARBA" id="ARBA00022840"/>
    </source>
</evidence>
<dbReference type="Proteomes" id="UP000092730">
    <property type="component" value="Chromosome 8"/>
</dbReference>
<sequence length="1661" mass="184508">MGLSSVPWSKVVDITCIFILLLTLLFSLIALLLTRYTNIRQGRIKLPDQSSGPGYQTKKDELNAKIREQVPKDLAEDGEPVEVAAFWKKVLFPKSLLLLATLAIIGFQIYTAIKHNPALTDHLELTRFIVEGIVSIYLLCLTSAYLLTKNLSTHKSLTFHIFNISSFMIFHLYFQTIGRYLFPKEAVSIHWTRYALLGGYLLQITLCGNILTSPNLYVDLSSMYSRPVTNLLKDDPSIELHQHQSGNVIEQETTTIFSQLLFGFVFPMIIKTSRQDQVDITDLPACGRDLRTQNIYHQTMSESTSSADTGNEVRWQRHKTWSLLYTVWWPQRATVIRAFTYSILLCPLWYIPHVCLQQILAILDDSTSSRKAAIAFASLMVITTFGSKLIIMRQYNLQTAYGGPRINSHTSFLLFQKVLTRNLFAASEKQGGEKVVQSKADILNLISSDATSVQRIGWTGSELFRAVLELGLGCAYIWVLLGPSGMWGFATLIFTCPPAYFLTKWEYQVFEKRLAIRDERVSLMQEAIQAISMIKMMATEKFWFKRISSVRKREFDKMILAQVIGYFSSLLYTAAPVILVIVSFAHYTLIAKKELTATIAFTSIAVFDELRVALFNLPATIAELLQDILGAKRIATFLSTTDVQYLSQPASEDFTNNDEALYVKGTVAWDVPKPYTSDSTPSPNENTTAGTSTPSDNNVGFRLQDLDVKFPRGQFTLVAGKFGSGKSLLLLALMGEARLIEGKISYTVSPVMGLKELDGKDWSLIKGAVAYVPQTPWLLSQSIRDNILFGLPLDFERYRAVCFATGLMPDLELLEDADLTEIGERGKILSGGQKARVSLARAVYSRASTLLLDDVISAVDAQTSKHIVQHCFKSPLLAGRTIIIASHAIEALAPLADHSVYLEDGRCMFNGTGRELLDSEYMSHLRTESRMPSRRPSRMPSMVNLSDQGESASTLELAQEVAKKVEKNEVSEKSREQAEKFEIRMAIPKTPRQLILEEERVTGTVDIRHWYNLLALNGGGVYWTVVIVLMFVTTLTPVAERTVLSLWTGTEDGGKTAKEHSVTFWVSLYAILSLARVIFGIVFQCFRFFGGMRAMRLIHGQMLESMLRSKMIFFTKTRAGSIVQRFGKDLNDMLDCSELLGEFAQGGMNVTISLLSVSIYGGWAFAFIAIACIIASWGPARWYRASSRQIRRLQAIIPGPINAIYGETVAGTSVVRAFGAQSVFIDDLLRWTNMKLTAMVWTVAIARWLYLSLQVFDTLLRITALSLLLSRSTTTGATAGFVLTFVGTVSNNLNWMLIQTRNFEWKGVSLERASEYRTLEREDGPALEADDASIPEWDQDEDASDANGDESGLELGGWPEHGALDVKDLCVRYGPDMPEILHDVSFDVAGGQRVGIVGATGGGKSTLAKAFFSFVDITEGKIEIDGKDISKIPLGQVRSKLGIIAQDPILLSGSLRLNLDIEGRYSDEQLYDALHQVQLLKKSDSPSSSASSVHEGSGTAVENTSGNGNGNGGQQQDNIFKNLDYEIKGGGENLSAGQKQLVVLARALLKKHRVLILDEATASIDSATDAEISRVVHEEFTDATVLIIAHRLRTIMPCSKILVMDKGQLIQQGAPTELIHQEGKFKELCMAAGLEEYEHLVHLANNHTTGWSVQDGKLIDL</sequence>
<feature type="domain" description="ABC transmembrane type-1" evidence="11">
    <location>
        <begin position="354"/>
        <end position="626"/>
    </location>
</feature>
<protein>
    <recommendedName>
        <fullName evidence="14">ABC transporter ABCC.6</fullName>
    </recommendedName>
</protein>
<reference evidence="12" key="2">
    <citation type="submission" date="2024-02" db="EMBL/GenBank/DDBJ databases">
        <title>Comparative genomics of Cryptococcus and Kwoniella reveals pathogenesis evolution and contrasting modes of karyotype evolution via chromosome fusion or intercentromeric recombination.</title>
        <authorList>
            <person name="Coelho M.A."/>
            <person name="David-Palma M."/>
            <person name="Shea T."/>
            <person name="Bowers K."/>
            <person name="McGinley-Smith S."/>
            <person name="Mohammad A.W."/>
            <person name="Gnirke A."/>
            <person name="Yurkov A.M."/>
            <person name="Nowrousian M."/>
            <person name="Sun S."/>
            <person name="Cuomo C.A."/>
            <person name="Heitman J."/>
        </authorList>
    </citation>
    <scope>NUCLEOTIDE SEQUENCE</scope>
    <source>
        <strain evidence="12">CBS 10118</strain>
    </source>
</reference>
<feature type="transmembrane region" description="Helical" evidence="9">
    <location>
        <begin position="1064"/>
        <end position="1089"/>
    </location>
</feature>
<dbReference type="GO" id="GO:0005524">
    <property type="term" value="F:ATP binding"/>
    <property type="evidence" value="ECO:0007669"/>
    <property type="project" value="UniProtKB-KW"/>
</dbReference>
<feature type="transmembrane region" description="Helical" evidence="9">
    <location>
        <begin position="159"/>
        <end position="182"/>
    </location>
</feature>
<dbReference type="InterPro" id="IPR003439">
    <property type="entry name" value="ABC_transporter-like_ATP-bd"/>
</dbReference>
<evidence type="ECO:0000256" key="2">
    <source>
        <dbReference type="ARBA" id="ARBA00022448"/>
    </source>
</evidence>
<feature type="region of interest" description="Disordered" evidence="8">
    <location>
        <begin position="1484"/>
        <end position="1515"/>
    </location>
</feature>
<dbReference type="PANTHER" id="PTHR24223:SF415">
    <property type="entry name" value="FI20190P1"/>
    <property type="match status" value="1"/>
</dbReference>
<dbReference type="PROSITE" id="PS00211">
    <property type="entry name" value="ABC_TRANSPORTER_1"/>
    <property type="match status" value="2"/>
</dbReference>
<dbReference type="InterPro" id="IPR003593">
    <property type="entry name" value="AAA+_ATPase"/>
</dbReference>
<dbReference type="KEGG" id="kbi:30212252"/>
<keyword evidence="2" id="KW-0813">Transport</keyword>
<keyword evidence="13" id="KW-1185">Reference proteome</keyword>
<feature type="compositionally biased region" description="Low complexity" evidence="8">
    <location>
        <begin position="1485"/>
        <end position="1497"/>
    </location>
</feature>
<feature type="transmembrane region" description="Helical" evidence="9">
    <location>
        <begin position="194"/>
        <end position="218"/>
    </location>
</feature>
<dbReference type="GeneID" id="30212252"/>
<dbReference type="CDD" id="cd18596">
    <property type="entry name" value="ABC_6TM_VMR1_D1_like"/>
    <property type="match status" value="1"/>
</dbReference>
<keyword evidence="6 9" id="KW-1133">Transmembrane helix</keyword>
<dbReference type="SUPFAM" id="SSF90123">
    <property type="entry name" value="ABC transporter transmembrane region"/>
    <property type="match status" value="2"/>
</dbReference>
<organism evidence="12 13">
    <name type="scientific">Kwoniella bestiolae CBS 10118</name>
    <dbReference type="NCBI Taxonomy" id="1296100"/>
    <lineage>
        <taxon>Eukaryota</taxon>
        <taxon>Fungi</taxon>
        <taxon>Dikarya</taxon>
        <taxon>Basidiomycota</taxon>
        <taxon>Agaricomycotina</taxon>
        <taxon>Tremellomycetes</taxon>
        <taxon>Tremellales</taxon>
        <taxon>Cryptococcaceae</taxon>
        <taxon>Kwoniella</taxon>
    </lineage>
</organism>
<accession>A0AAJ8KG15</accession>
<feature type="region of interest" description="Disordered" evidence="8">
    <location>
        <begin position="1321"/>
        <end position="1359"/>
    </location>
</feature>
<evidence type="ECO:0008006" key="14">
    <source>
        <dbReference type="Google" id="ProtNLM"/>
    </source>
</evidence>
<feature type="compositionally biased region" description="Acidic residues" evidence="8">
    <location>
        <begin position="1328"/>
        <end position="1352"/>
    </location>
</feature>
<dbReference type="Pfam" id="PF00664">
    <property type="entry name" value="ABC_membrane"/>
    <property type="match status" value="2"/>
</dbReference>
<proteinExistence type="predicted"/>
<dbReference type="Gene3D" id="1.20.1560.10">
    <property type="entry name" value="ABC transporter type 1, transmembrane domain"/>
    <property type="match status" value="2"/>
</dbReference>
<evidence type="ECO:0000256" key="4">
    <source>
        <dbReference type="ARBA" id="ARBA00022741"/>
    </source>
</evidence>
<feature type="transmembrane region" description="Helical" evidence="9">
    <location>
        <begin position="1238"/>
        <end position="1256"/>
    </location>
</feature>
<dbReference type="PANTHER" id="PTHR24223">
    <property type="entry name" value="ATP-BINDING CASSETTE SUB-FAMILY C"/>
    <property type="match status" value="1"/>
</dbReference>
<evidence type="ECO:0000313" key="13">
    <source>
        <dbReference type="Proteomes" id="UP000092730"/>
    </source>
</evidence>
<feature type="compositionally biased region" description="Polar residues" evidence="8">
    <location>
        <begin position="676"/>
        <end position="697"/>
    </location>
</feature>
<dbReference type="GO" id="GO:0016020">
    <property type="term" value="C:membrane"/>
    <property type="evidence" value="ECO:0007669"/>
    <property type="project" value="UniProtKB-SubCell"/>
</dbReference>
<feature type="transmembrane region" description="Helical" evidence="9">
    <location>
        <begin position="12"/>
        <end position="33"/>
    </location>
</feature>
<feature type="transmembrane region" description="Helical" evidence="9">
    <location>
        <begin position="338"/>
        <end position="360"/>
    </location>
</feature>
<dbReference type="SMART" id="SM00382">
    <property type="entry name" value="AAA"/>
    <property type="match status" value="2"/>
</dbReference>
<keyword evidence="3 9" id="KW-0812">Transmembrane</keyword>
<evidence type="ECO:0000259" key="10">
    <source>
        <dbReference type="PROSITE" id="PS50893"/>
    </source>
</evidence>
<dbReference type="EMBL" id="CP144548">
    <property type="protein sequence ID" value="WVW86662.1"/>
    <property type="molecule type" value="Genomic_DNA"/>
</dbReference>
<feature type="transmembrane region" description="Helical" evidence="9">
    <location>
        <begin position="1010"/>
        <end position="1032"/>
    </location>
</feature>
<reference evidence="12" key="1">
    <citation type="submission" date="2013-07" db="EMBL/GenBank/DDBJ databases">
        <authorList>
            <consortium name="The Broad Institute Genome Sequencing Platform"/>
            <person name="Cuomo C."/>
            <person name="Litvintseva A."/>
            <person name="Chen Y."/>
            <person name="Heitman J."/>
            <person name="Sun S."/>
            <person name="Springer D."/>
            <person name="Dromer F."/>
            <person name="Young S.K."/>
            <person name="Zeng Q."/>
            <person name="Gargeya S."/>
            <person name="Fitzgerald M."/>
            <person name="Abouelleil A."/>
            <person name="Alvarado L."/>
            <person name="Berlin A.M."/>
            <person name="Chapman S.B."/>
            <person name="Dewar J."/>
            <person name="Goldberg J."/>
            <person name="Griggs A."/>
            <person name="Gujja S."/>
            <person name="Hansen M."/>
            <person name="Howarth C."/>
            <person name="Imamovic A."/>
            <person name="Larimer J."/>
            <person name="McCowan C."/>
            <person name="Murphy C."/>
            <person name="Pearson M."/>
            <person name="Priest M."/>
            <person name="Roberts A."/>
            <person name="Saif S."/>
            <person name="Shea T."/>
            <person name="Sykes S."/>
            <person name="Wortman J."/>
            <person name="Nusbaum C."/>
            <person name="Birren B."/>
        </authorList>
    </citation>
    <scope>NUCLEOTIDE SEQUENCE</scope>
    <source>
        <strain evidence="12">CBS 10118</strain>
    </source>
</reference>
<dbReference type="FunFam" id="3.40.50.300:FF:001354">
    <property type="entry name" value="ATP-binding cassette (ABC) transporter, putative"/>
    <property type="match status" value="1"/>
</dbReference>
<evidence type="ECO:0000259" key="11">
    <source>
        <dbReference type="PROSITE" id="PS50929"/>
    </source>
</evidence>
<keyword evidence="5" id="KW-0067">ATP-binding</keyword>